<protein>
    <submittedName>
        <fullName evidence="1">Uncharacterized protein</fullName>
    </submittedName>
</protein>
<reference evidence="1" key="1">
    <citation type="journal article" date="2020" name="Stud. Mycol.">
        <title>101 Dothideomycetes genomes: a test case for predicting lifestyles and emergence of pathogens.</title>
        <authorList>
            <person name="Haridas S."/>
            <person name="Albert R."/>
            <person name="Binder M."/>
            <person name="Bloem J."/>
            <person name="Labutti K."/>
            <person name="Salamov A."/>
            <person name="Andreopoulos B."/>
            <person name="Baker S."/>
            <person name="Barry K."/>
            <person name="Bills G."/>
            <person name="Bluhm B."/>
            <person name="Cannon C."/>
            <person name="Castanera R."/>
            <person name="Culley D."/>
            <person name="Daum C."/>
            <person name="Ezra D."/>
            <person name="Gonzalez J."/>
            <person name="Henrissat B."/>
            <person name="Kuo A."/>
            <person name="Liang C."/>
            <person name="Lipzen A."/>
            <person name="Lutzoni F."/>
            <person name="Magnuson J."/>
            <person name="Mondo S."/>
            <person name="Nolan M."/>
            <person name="Ohm R."/>
            <person name="Pangilinan J."/>
            <person name="Park H.-J."/>
            <person name="Ramirez L."/>
            <person name="Alfaro M."/>
            <person name="Sun H."/>
            <person name="Tritt A."/>
            <person name="Yoshinaga Y."/>
            <person name="Zwiers L.-H."/>
            <person name="Turgeon B."/>
            <person name="Goodwin S."/>
            <person name="Spatafora J."/>
            <person name="Crous P."/>
            <person name="Grigoriev I."/>
        </authorList>
    </citation>
    <scope>NUCLEOTIDE SEQUENCE</scope>
    <source>
        <strain evidence="1">CBS 107.79</strain>
    </source>
</reference>
<evidence type="ECO:0000313" key="2">
    <source>
        <dbReference type="Proteomes" id="UP000800036"/>
    </source>
</evidence>
<dbReference type="OrthoDB" id="3598281at2759"/>
<proteinExistence type="predicted"/>
<dbReference type="AlphaFoldDB" id="A0A6A5V120"/>
<gene>
    <name evidence="1" type="ORF">BU23DRAFT_309170</name>
</gene>
<sequence>MVYPSLTFPLGDLNHSRTAATNAIRKEAGFEIIVAKSDRVTTEVVVDQQLKQAIRAHGARNTIPVLTKIDEFFLDNHSVENIIHRHTTEPFPIIRSYLAEAEKTVNDVEEQIREAGEGEGEEDEAKLDDLYEMLEALQNYQEYLVKSAKLHFVKHRAATLENEMRWGYKELDHDPIHIFSVSAAMYLDRMKKR</sequence>
<name>A0A6A5V120_9PLEO</name>
<evidence type="ECO:0000313" key="1">
    <source>
        <dbReference type="EMBL" id="KAF1967007.1"/>
    </source>
</evidence>
<organism evidence="1 2">
    <name type="scientific">Bimuria novae-zelandiae CBS 107.79</name>
    <dbReference type="NCBI Taxonomy" id="1447943"/>
    <lineage>
        <taxon>Eukaryota</taxon>
        <taxon>Fungi</taxon>
        <taxon>Dikarya</taxon>
        <taxon>Ascomycota</taxon>
        <taxon>Pezizomycotina</taxon>
        <taxon>Dothideomycetes</taxon>
        <taxon>Pleosporomycetidae</taxon>
        <taxon>Pleosporales</taxon>
        <taxon>Massarineae</taxon>
        <taxon>Didymosphaeriaceae</taxon>
        <taxon>Bimuria</taxon>
    </lineage>
</organism>
<keyword evidence="2" id="KW-1185">Reference proteome</keyword>
<accession>A0A6A5V120</accession>
<dbReference type="Proteomes" id="UP000800036">
    <property type="component" value="Unassembled WGS sequence"/>
</dbReference>
<dbReference type="EMBL" id="ML976739">
    <property type="protein sequence ID" value="KAF1967007.1"/>
    <property type="molecule type" value="Genomic_DNA"/>
</dbReference>